<dbReference type="PANTHER" id="PTHR42686">
    <property type="entry name" value="GH17980P-RELATED"/>
    <property type="match status" value="1"/>
</dbReference>
<dbReference type="Gene3D" id="3.20.20.100">
    <property type="entry name" value="NADP-dependent oxidoreductase domain"/>
    <property type="match status" value="1"/>
</dbReference>
<dbReference type="GO" id="GO:0016491">
    <property type="term" value="F:oxidoreductase activity"/>
    <property type="evidence" value="ECO:0007669"/>
    <property type="project" value="InterPro"/>
</dbReference>
<feature type="domain" description="NADP-dependent oxidoreductase" evidence="1">
    <location>
        <begin position="13"/>
        <end position="235"/>
    </location>
</feature>
<dbReference type="InterPro" id="IPR036812">
    <property type="entry name" value="NAD(P)_OxRdtase_dom_sf"/>
</dbReference>
<gene>
    <name evidence="2" type="ORF">HNR07_003819</name>
</gene>
<dbReference type="InterPro" id="IPR020471">
    <property type="entry name" value="AKR"/>
</dbReference>
<protein>
    <submittedName>
        <fullName evidence="2">Aryl-alcohol dehydrogenase-like predicted oxidoreductase</fullName>
    </submittedName>
</protein>
<dbReference type="EMBL" id="JACHDO010000001">
    <property type="protein sequence ID" value="MBB5492682.1"/>
    <property type="molecule type" value="Genomic_DNA"/>
</dbReference>
<proteinExistence type="predicted"/>
<evidence type="ECO:0000313" key="2">
    <source>
        <dbReference type="EMBL" id="MBB5492682.1"/>
    </source>
</evidence>
<keyword evidence="3" id="KW-1185">Reference proteome</keyword>
<dbReference type="PANTHER" id="PTHR42686:SF1">
    <property type="entry name" value="GH17980P-RELATED"/>
    <property type="match status" value="1"/>
</dbReference>
<comment type="caution">
    <text evidence="2">The sequence shown here is derived from an EMBL/GenBank/DDBJ whole genome shotgun (WGS) entry which is preliminary data.</text>
</comment>
<dbReference type="RefSeq" id="WP_184366083.1">
    <property type="nucleotide sequence ID" value="NZ_BAAAKM010000033.1"/>
</dbReference>
<sequence>MTLLGLGTYRSRDAVTSATIAAAAGCPLIDTAPVYGHGTHQAAISPVLRAHPRMRIATKVGHMTADQARAALYSRVISEAEALRRHSIAPDYVHYQVAMNCAEVQRDQLDLVYLHNPEHRHSGDRDALLARLRSAFVALEDLRDTGTVLGYGVATWNGFRDGAFSVRELVKLAEEASGGGEAGLRAIQLPVSMVEIGPIRQALAGDGPIPAAGQAGLEVWGSAPLHGGELLGRINEGLADYVAFGATNAQAALMVAVSTPGLTGLLLSTGSADHWREAADVVDSPQLPPLRLKEICDLLQPVS</sequence>
<reference evidence="2 3" key="1">
    <citation type="submission" date="2020-08" db="EMBL/GenBank/DDBJ databases">
        <title>Sequencing the genomes of 1000 actinobacteria strains.</title>
        <authorList>
            <person name="Klenk H.-P."/>
        </authorList>
    </citation>
    <scope>NUCLEOTIDE SEQUENCE [LARGE SCALE GENOMIC DNA]</scope>
    <source>
        <strain evidence="2 3">DSM 44598</strain>
    </source>
</reference>
<dbReference type="SUPFAM" id="SSF51430">
    <property type="entry name" value="NAD(P)-linked oxidoreductase"/>
    <property type="match status" value="1"/>
</dbReference>
<evidence type="ECO:0000259" key="1">
    <source>
        <dbReference type="Pfam" id="PF00248"/>
    </source>
</evidence>
<dbReference type="AlphaFoldDB" id="A0A840W9C0"/>
<organism evidence="2 3">
    <name type="scientific">Nocardiopsis metallicus</name>
    <dbReference type="NCBI Taxonomy" id="179819"/>
    <lineage>
        <taxon>Bacteria</taxon>
        <taxon>Bacillati</taxon>
        <taxon>Actinomycetota</taxon>
        <taxon>Actinomycetes</taxon>
        <taxon>Streptosporangiales</taxon>
        <taxon>Nocardiopsidaceae</taxon>
        <taxon>Nocardiopsis</taxon>
    </lineage>
</organism>
<dbReference type="GO" id="GO:0005829">
    <property type="term" value="C:cytosol"/>
    <property type="evidence" value="ECO:0007669"/>
    <property type="project" value="TreeGrafter"/>
</dbReference>
<dbReference type="InterPro" id="IPR023210">
    <property type="entry name" value="NADP_OxRdtase_dom"/>
</dbReference>
<accession>A0A840W9C0</accession>
<evidence type="ECO:0000313" key="3">
    <source>
        <dbReference type="Proteomes" id="UP000579647"/>
    </source>
</evidence>
<dbReference type="Pfam" id="PF00248">
    <property type="entry name" value="Aldo_ket_red"/>
    <property type="match status" value="1"/>
</dbReference>
<dbReference type="Proteomes" id="UP000579647">
    <property type="component" value="Unassembled WGS sequence"/>
</dbReference>
<name>A0A840W9C0_9ACTN</name>